<dbReference type="PROSITE" id="PS52029">
    <property type="entry name" value="LD_TPASE"/>
    <property type="match status" value="1"/>
</dbReference>
<keyword evidence="6 7" id="KW-0961">Cell wall biogenesis/degradation</keyword>
<evidence type="ECO:0000256" key="6">
    <source>
        <dbReference type="ARBA" id="ARBA00023316"/>
    </source>
</evidence>
<comment type="similarity">
    <text evidence="2">Belongs to the YkuD family.</text>
</comment>
<evidence type="ECO:0000313" key="9">
    <source>
        <dbReference type="EMBL" id="VVC76958.1"/>
    </source>
</evidence>
<comment type="pathway">
    <text evidence="1 7">Cell wall biogenesis; peptidoglycan biosynthesis.</text>
</comment>
<evidence type="ECO:0000313" key="10">
    <source>
        <dbReference type="Proteomes" id="UP000324194"/>
    </source>
</evidence>
<reference evidence="9 10" key="1">
    <citation type="submission" date="2019-08" db="EMBL/GenBank/DDBJ databases">
        <authorList>
            <person name="Guy L."/>
        </authorList>
    </citation>
    <scope>NUCLEOTIDE SEQUENCE [LARGE SCALE GENOMIC DNA]</scope>
    <source>
        <strain evidence="9 10">SGT-108</strain>
    </source>
</reference>
<dbReference type="GO" id="GO:0016740">
    <property type="term" value="F:transferase activity"/>
    <property type="evidence" value="ECO:0007669"/>
    <property type="project" value="UniProtKB-KW"/>
</dbReference>
<evidence type="ECO:0000256" key="4">
    <source>
        <dbReference type="ARBA" id="ARBA00022960"/>
    </source>
</evidence>
<proteinExistence type="inferred from homology"/>
<dbReference type="UniPathway" id="UPA00219"/>
<dbReference type="Pfam" id="PF03734">
    <property type="entry name" value="YkuD"/>
    <property type="match status" value="1"/>
</dbReference>
<keyword evidence="5 7" id="KW-0573">Peptidoglycan synthesis</keyword>
<organism evidence="9 10">
    <name type="scientific">Aquicella siphonis</name>
    <dbReference type="NCBI Taxonomy" id="254247"/>
    <lineage>
        <taxon>Bacteria</taxon>
        <taxon>Pseudomonadati</taxon>
        <taxon>Pseudomonadota</taxon>
        <taxon>Gammaproteobacteria</taxon>
        <taxon>Legionellales</taxon>
        <taxon>Coxiellaceae</taxon>
        <taxon>Aquicella</taxon>
    </lineage>
</organism>
<dbReference type="CDD" id="cd16913">
    <property type="entry name" value="YkuD_like"/>
    <property type="match status" value="1"/>
</dbReference>
<dbReference type="EMBL" id="LR699120">
    <property type="protein sequence ID" value="VVC76958.1"/>
    <property type="molecule type" value="Genomic_DNA"/>
</dbReference>
<dbReference type="GO" id="GO:0008360">
    <property type="term" value="P:regulation of cell shape"/>
    <property type="evidence" value="ECO:0007669"/>
    <property type="project" value="UniProtKB-UniRule"/>
</dbReference>
<keyword evidence="3" id="KW-0808">Transferase</keyword>
<evidence type="ECO:0000259" key="8">
    <source>
        <dbReference type="PROSITE" id="PS52029"/>
    </source>
</evidence>
<name>A0A5E4PKA6_9COXI</name>
<feature type="domain" description="L,D-TPase catalytic" evidence="8">
    <location>
        <begin position="104"/>
        <end position="236"/>
    </location>
</feature>
<dbReference type="PANTHER" id="PTHR30582">
    <property type="entry name" value="L,D-TRANSPEPTIDASE"/>
    <property type="match status" value="1"/>
</dbReference>
<dbReference type="InterPro" id="IPR005490">
    <property type="entry name" value="LD_TPept_cat_dom"/>
</dbReference>
<evidence type="ECO:0000256" key="3">
    <source>
        <dbReference type="ARBA" id="ARBA00022679"/>
    </source>
</evidence>
<dbReference type="GO" id="GO:0071972">
    <property type="term" value="F:peptidoglycan L,D-transpeptidase activity"/>
    <property type="evidence" value="ECO:0007669"/>
    <property type="project" value="TreeGrafter"/>
</dbReference>
<dbReference type="Proteomes" id="UP000324194">
    <property type="component" value="Chromosome 2"/>
</dbReference>
<dbReference type="SUPFAM" id="SSF141523">
    <property type="entry name" value="L,D-transpeptidase catalytic domain-like"/>
    <property type="match status" value="1"/>
</dbReference>
<dbReference type="GO" id="GO:0071555">
    <property type="term" value="P:cell wall organization"/>
    <property type="evidence" value="ECO:0007669"/>
    <property type="project" value="UniProtKB-UniRule"/>
</dbReference>
<keyword evidence="10" id="KW-1185">Reference proteome</keyword>
<feature type="active site" description="Proton donor/acceptor" evidence="7">
    <location>
        <position position="188"/>
    </location>
</feature>
<evidence type="ECO:0000256" key="5">
    <source>
        <dbReference type="ARBA" id="ARBA00022984"/>
    </source>
</evidence>
<dbReference type="AlphaFoldDB" id="A0A5E4PKA6"/>
<dbReference type="InterPro" id="IPR050979">
    <property type="entry name" value="LD-transpeptidase"/>
</dbReference>
<dbReference type="KEGG" id="asip:AQUSIP_22850"/>
<dbReference type="RefSeq" id="WP_232051916.1">
    <property type="nucleotide sequence ID" value="NZ_LR699120.1"/>
</dbReference>
<dbReference type="GO" id="GO:0005576">
    <property type="term" value="C:extracellular region"/>
    <property type="evidence" value="ECO:0007669"/>
    <property type="project" value="TreeGrafter"/>
</dbReference>
<sequence>MRNRVRLLQLLIIASLMFPVLALSASYGKKICKTPGFHCLRVKGNQSWRSLFPDDHDRGIVMRVNRMNTQIYPGITLAVPDNLAEADIMDFSPFPLNVPSPGEKIVIVDPASHAWGAYDAEGVLVRWGPASAGADYCRDIDRECRTHEGSFRVYSLGSSDCYSTKFPLPDGGAPMPYCMYFQNGQALHGEPNGLPGYNASHGCVRMYVNDAEWLRYDFIEGPNSGNHYRGTRVIVKAY</sequence>
<keyword evidence="4 7" id="KW-0133">Cell shape</keyword>
<evidence type="ECO:0000256" key="7">
    <source>
        <dbReference type="PROSITE-ProRule" id="PRU01373"/>
    </source>
</evidence>
<dbReference type="PANTHER" id="PTHR30582:SF2">
    <property type="entry name" value="L,D-TRANSPEPTIDASE YCIB-RELATED"/>
    <property type="match status" value="1"/>
</dbReference>
<dbReference type="GO" id="GO:0018104">
    <property type="term" value="P:peptidoglycan-protein cross-linking"/>
    <property type="evidence" value="ECO:0007669"/>
    <property type="project" value="TreeGrafter"/>
</dbReference>
<protein>
    <recommendedName>
        <fullName evidence="8">L,D-TPase catalytic domain-containing protein</fullName>
    </recommendedName>
</protein>
<evidence type="ECO:0000256" key="2">
    <source>
        <dbReference type="ARBA" id="ARBA00005992"/>
    </source>
</evidence>
<dbReference type="InterPro" id="IPR038063">
    <property type="entry name" value="Transpep_catalytic_dom"/>
</dbReference>
<evidence type="ECO:0000256" key="1">
    <source>
        <dbReference type="ARBA" id="ARBA00004752"/>
    </source>
</evidence>
<feature type="active site" description="Nucleophile" evidence="7">
    <location>
        <position position="203"/>
    </location>
</feature>
<dbReference type="Gene3D" id="2.40.440.10">
    <property type="entry name" value="L,D-transpeptidase catalytic domain-like"/>
    <property type="match status" value="1"/>
</dbReference>
<accession>A0A5E4PKA6</accession>
<gene>
    <name evidence="9" type="ORF">AQUSIP_22850</name>
</gene>